<evidence type="ECO:0000313" key="1">
    <source>
        <dbReference type="EMBL" id="GAA3603073.1"/>
    </source>
</evidence>
<comment type="caution">
    <text evidence="1">The sequence shown here is derived from an EMBL/GenBank/DDBJ whole genome shotgun (WGS) entry which is preliminary data.</text>
</comment>
<name>A0ABP6ZDW0_9ACTN</name>
<accession>A0ABP6ZDW0</accession>
<gene>
    <name evidence="1" type="ORF">GCM10022236_01020</name>
</gene>
<keyword evidence="2" id="KW-1185">Reference proteome</keyword>
<evidence type="ECO:0000313" key="2">
    <source>
        <dbReference type="Proteomes" id="UP001501490"/>
    </source>
</evidence>
<dbReference type="InterPro" id="IPR024479">
    <property type="entry name" value="DUF3866"/>
</dbReference>
<dbReference type="Pfam" id="PF12982">
    <property type="entry name" value="DUF3866"/>
    <property type="match status" value="1"/>
</dbReference>
<dbReference type="EMBL" id="BAABAB010000002">
    <property type="protein sequence ID" value="GAA3603073.1"/>
    <property type="molecule type" value="Genomic_DNA"/>
</dbReference>
<sequence length="383" mass="38934">MITWAEGVVTEVLAGWRGAAEVIAERTDTGATCRALAYTDLTPAPRLGDRLLLNVAALDRGLGTGGYALVIAVLDAAGHPHGQPAAPAGHLVKARYLPLQAMVAGADEQGSPFHDVLADADDLAGLPVVVADLHSALPAILAAIRLDRPDARVVYLMSDHGALPLAFSRSVARLREVGWLAATVTAGQAFGGDLEAVNVHSGLLAARLALGADIAILTQGPGNLGTGTRWGFSGVACGEAVNAATTLGGRPVGSLRISAADPRERHRGVSHHSLTAYGRVALLPADLAVPAFGGDLADLGARVEAQVLALHRHRLHRVPLDGLPDALRRAPLRLSSMGRGLDDDPGYFLAAAAAGRLAAGLLTTGPGVTGPGVTGPGVTGPAG</sequence>
<protein>
    <submittedName>
        <fullName evidence="1">DUF3866 family protein</fullName>
    </submittedName>
</protein>
<dbReference type="Proteomes" id="UP001501490">
    <property type="component" value="Unassembled WGS sequence"/>
</dbReference>
<organism evidence="1 2">
    <name type="scientific">Microlunatus ginsengisoli</name>
    <dbReference type="NCBI Taxonomy" id="363863"/>
    <lineage>
        <taxon>Bacteria</taxon>
        <taxon>Bacillati</taxon>
        <taxon>Actinomycetota</taxon>
        <taxon>Actinomycetes</taxon>
        <taxon>Propionibacteriales</taxon>
        <taxon>Propionibacteriaceae</taxon>
        <taxon>Microlunatus</taxon>
    </lineage>
</organism>
<reference evidence="2" key="1">
    <citation type="journal article" date="2019" name="Int. J. Syst. Evol. Microbiol.">
        <title>The Global Catalogue of Microorganisms (GCM) 10K type strain sequencing project: providing services to taxonomists for standard genome sequencing and annotation.</title>
        <authorList>
            <consortium name="The Broad Institute Genomics Platform"/>
            <consortium name="The Broad Institute Genome Sequencing Center for Infectious Disease"/>
            <person name="Wu L."/>
            <person name="Ma J."/>
        </authorList>
    </citation>
    <scope>NUCLEOTIDE SEQUENCE [LARGE SCALE GENOMIC DNA]</scope>
    <source>
        <strain evidence="2">JCM 16929</strain>
    </source>
</reference>
<dbReference type="RefSeq" id="WP_344801110.1">
    <property type="nucleotide sequence ID" value="NZ_BAABAB010000002.1"/>
</dbReference>
<proteinExistence type="predicted"/>